<proteinExistence type="predicted"/>
<protein>
    <recommendedName>
        <fullName evidence="3">DUF2849 domain-containing protein</fullName>
    </recommendedName>
</protein>
<reference evidence="2" key="1">
    <citation type="submission" date="2017-09" db="EMBL/GenBank/DDBJ databases">
        <title>Genome sequence of Nannocystis excedens DSM 71.</title>
        <authorList>
            <person name="Blom J."/>
        </authorList>
    </citation>
    <scope>NUCLEOTIDE SEQUENCE [LARGE SCALE GENOMIC DNA]</scope>
    <source>
        <strain evidence="2">type strain: E19</strain>
    </source>
</reference>
<dbReference type="KEGG" id="hdi:HDIA_0913"/>
<organism evidence="1 2">
    <name type="scientific">Hartmannibacter diazotrophicus</name>
    <dbReference type="NCBI Taxonomy" id="1482074"/>
    <lineage>
        <taxon>Bacteria</taxon>
        <taxon>Pseudomonadati</taxon>
        <taxon>Pseudomonadota</taxon>
        <taxon>Alphaproteobacteria</taxon>
        <taxon>Hyphomicrobiales</taxon>
        <taxon>Pleomorphomonadaceae</taxon>
        <taxon>Hartmannibacter</taxon>
    </lineage>
</organism>
<evidence type="ECO:0008006" key="3">
    <source>
        <dbReference type="Google" id="ProtNLM"/>
    </source>
</evidence>
<dbReference type="OrthoDB" id="9815695at2"/>
<dbReference type="AlphaFoldDB" id="A0A2C9D2G4"/>
<keyword evidence="2" id="KW-1185">Reference proteome</keyword>
<sequence>MKPTAQQILTANHLLSGDVVFRAADGEWVADVDRAEVLSGKDTIDAALQKGMADIDRCLVVAVEAIDVKVEDGHVVPLRLRERIRANGPTIKADHRADLRPF</sequence>
<dbReference type="Pfam" id="PF11011">
    <property type="entry name" value="DUF2849"/>
    <property type="match status" value="1"/>
</dbReference>
<gene>
    <name evidence="1" type="ORF">HDIA_0913</name>
</gene>
<dbReference type="EMBL" id="LT960614">
    <property type="protein sequence ID" value="SON54454.1"/>
    <property type="molecule type" value="Genomic_DNA"/>
</dbReference>
<evidence type="ECO:0000313" key="1">
    <source>
        <dbReference type="EMBL" id="SON54454.1"/>
    </source>
</evidence>
<evidence type="ECO:0000313" key="2">
    <source>
        <dbReference type="Proteomes" id="UP000223606"/>
    </source>
</evidence>
<dbReference type="Proteomes" id="UP000223606">
    <property type="component" value="Chromosome 1"/>
</dbReference>
<name>A0A2C9D2G4_9HYPH</name>
<dbReference type="InterPro" id="IPR021270">
    <property type="entry name" value="DUF2849"/>
</dbReference>
<dbReference type="RefSeq" id="WP_099554790.1">
    <property type="nucleotide sequence ID" value="NZ_LT960614.1"/>
</dbReference>
<accession>A0A2C9D2G4</accession>